<protein>
    <submittedName>
        <fullName evidence="1">Uncharacterized protein</fullName>
    </submittedName>
</protein>
<evidence type="ECO:0000313" key="1">
    <source>
        <dbReference type="EMBL" id="KAI2388803.1"/>
    </source>
</evidence>
<proteinExistence type="predicted"/>
<sequence length="1916" mass="213844">MSAWSIVLARYTDTETAQFGVIPESIAKKEATLEEWGALIDLDPTRSIQKTVALSKTREWHTNTSGYRGRFNTCIARGCQSSWIDEWLTTPGVPIDLVIQVETADTTRICLFAISTLLDKDFTPLLSSALQHVFLYMSESPNDLAKYFDITPDKHRRQIQDWNEPIRKEPIDECIHHMIYRQCAKQPNEEAICSWDGSLTYSALDHFSSNIMDILYYQGIVPETIIPLLFEKSKWTAVAMVGVLKAGAAFVLLDPTHPIERLQNICQNIRAKVILTSKKYAETSSSLADIVIQLPNFFAPSQPEGCLPVKFAVTSKNAAYVSFTSGSTGKPKGVVIEHASICTNALVSSDAQNLRASSRVLQFASYAFDVSIHETLVPLMLGGCVCIPSDVQRVNFLQEAIIELRVNWMELTPSVARLLKPEEIPAVKTLVVGGESISPAELVRWASSVWLAIAYGPAECTVVSTVQTQVPQDGDPFNIGRGYGGTTWVVEPEDHDRLVPIGAVGELVIGGPIVGREYLRLPQQTAAVFITNPPWSAGTFACNSSRFYKTGDLVRQQANGTLVYLGRKDTQVKLRGQRIELGEIEHHAEALFPGAAIAVEMGNLHHGAAALVLFVEWDPFKSNDCDKCRVSLCRPNQEFAISARNAKTKLESVFPRYMLPELLIPLCKMPLSPTAKVDRKALRAMIPELSKSDLQTYQFGGKPNNSQRAKTHDGQLNADLVQLVAHVLSLNPQEILGDDDFFHLGGDSVSAIMLATQSQRVPGLSLTVTDIFQNPTISQLSQHAQMERPLSSTTSICPSVLPFSMLELAELDEVKEIAVGQCGVFPCQIEDIYPTSPLQERFMARTARHAGAFQAQFTFRMPRTVDWDRLRRAWNTVVDSHSILRTRIINAGSVKSTYNTFQVVIRGQKMEWLDTELKDCQTDGNQQKNMSFGTALIYLVALRDASSPSLKLIMHHALFDWWSYNQILEAVQIAYEGRPIDQRHFSPFIKYIHDTNKSDARTFWKKKYIGLQTPPFLAYRSTSPSSRAVQWTRKEFHIRLYNQRGVTISAMIRLAWAMIVAQQTGALDVVFGVTVMGRSTQGAADITGPTIATYPLRITLQQDMNVSETLQLIQKDNVELIPFEQTGLHEIQKASAEAAMACEFQSLLVVQPLSENDAAMTRSSPTLWELEEASSWKRQSYTNFSTQVLNIICEPETDRLTVNAFFDDTILSLQQVELMLQSMESILGAILNTTNAKIGDIVFKNSELGNINAFKTSASLPKMEETACGYLGDGSQVRAEWIIPKGARVADLVLFVGVRDVNTTLENPLILKKVDKQTKSCLSKLLLRMQNTSPGTLVPRCCIPIRLQGEPLNSDELLTQLREAASKLTWASLRSWESEKASTCQDPSPIEIRLKRALAAALRLDPDDIDLNDDFVSLGCDSLIAMQFASKCNRDNMMVTVSDIFERKSIVSLASKVEMASKKWSKTSDHFSIVRSIYGDLQEFEQDMVGLSRLSKVAQVVDAFPCTSTHLGLLPRDPFLQAHTIWELSASDRIINPFQLAGAWRKVVDRHAALRTVLLESQSRPSQLFQVVLDSSSTDTEVVTGVEDIDILPMVRKPFLSRCGRNELPYKFTIYQTCKGRVFCKLEGRHAFLDAVSVLILLQELESFYQGNVSSPIEPLYQLWALYIEQWSEDPSHMQFWQGYLADIRPCIVAGRSQEDATNASCNSRIKELRTHSTTLMPTRELRRYCDRLGFSVTNVFQVAWARVLQKYTGLNDICFGTLVSGRDAPVHNVNDIVGSLFNVLVCRLLMPAHESHGDTLKKNELAIQARLSHQHCSLKDVTRACSGSDSPLFNTCLSVEQPLSSEGEVCFREVETHEETEYDLIAIVSVSSDIIKVQIVYWSTFIEDTEVSAVGDALKKSVESIISWEMVEAEG</sequence>
<reference evidence="1" key="1">
    <citation type="journal article" date="2022" name="bioRxiv">
        <title>Population genetic analysis of Ophidiomyces ophidiicola, the causative agent of snake fungal disease, indicates recent introductions to the USA.</title>
        <authorList>
            <person name="Ladner J.T."/>
            <person name="Palmer J.M."/>
            <person name="Ettinger C.L."/>
            <person name="Stajich J.E."/>
            <person name="Farrell T.M."/>
            <person name="Glorioso B.M."/>
            <person name="Lawson B."/>
            <person name="Price S.J."/>
            <person name="Stengle A.G."/>
            <person name="Grear D.A."/>
            <person name="Lorch J.M."/>
        </authorList>
    </citation>
    <scope>NUCLEOTIDE SEQUENCE</scope>
    <source>
        <strain evidence="1">NWHC 24266-5</strain>
    </source>
</reference>
<accession>A0ACB8V075</accession>
<name>A0ACB8V075_9EURO</name>
<organism evidence="1">
    <name type="scientific">Ophidiomyces ophidiicola</name>
    <dbReference type="NCBI Taxonomy" id="1387563"/>
    <lineage>
        <taxon>Eukaryota</taxon>
        <taxon>Fungi</taxon>
        <taxon>Dikarya</taxon>
        <taxon>Ascomycota</taxon>
        <taxon>Pezizomycotina</taxon>
        <taxon>Eurotiomycetes</taxon>
        <taxon>Eurotiomycetidae</taxon>
        <taxon>Onygenales</taxon>
        <taxon>Onygenaceae</taxon>
        <taxon>Ophidiomyces</taxon>
    </lineage>
</organism>
<dbReference type="EMBL" id="JALBCA010000028">
    <property type="protein sequence ID" value="KAI2388803.1"/>
    <property type="molecule type" value="Genomic_DNA"/>
</dbReference>
<comment type="caution">
    <text evidence="1">The sequence shown here is derived from an EMBL/GenBank/DDBJ whole genome shotgun (WGS) entry which is preliminary data.</text>
</comment>
<gene>
    <name evidence="1" type="ORF">LOY88_002396</name>
</gene>